<gene>
    <name evidence="1" type="ORF">N0V83_007477</name>
</gene>
<protein>
    <submittedName>
        <fullName evidence="1">Uncharacterized protein</fullName>
    </submittedName>
</protein>
<dbReference type="OrthoDB" id="3684889at2759"/>
<name>A0A9W8Y4R8_9PLEO</name>
<reference evidence="1" key="1">
    <citation type="submission" date="2022-10" db="EMBL/GenBank/DDBJ databases">
        <title>Tapping the CABI collections for fungal endophytes: first genome assemblies for Collariella, Neodidymelliopsis, Ascochyta clinopodiicola, Didymella pomorum, Didymosphaeria variabile, Neocosmospora piperis and Neocucurbitaria cava.</title>
        <authorList>
            <person name="Hill R."/>
        </authorList>
    </citation>
    <scope>NUCLEOTIDE SEQUENCE</scope>
    <source>
        <strain evidence="1">IMI 356814</strain>
    </source>
</reference>
<dbReference type="Proteomes" id="UP001140560">
    <property type="component" value="Unassembled WGS sequence"/>
</dbReference>
<proteinExistence type="predicted"/>
<organism evidence="1 2">
    <name type="scientific">Neocucurbitaria cava</name>
    <dbReference type="NCBI Taxonomy" id="798079"/>
    <lineage>
        <taxon>Eukaryota</taxon>
        <taxon>Fungi</taxon>
        <taxon>Dikarya</taxon>
        <taxon>Ascomycota</taxon>
        <taxon>Pezizomycotina</taxon>
        <taxon>Dothideomycetes</taxon>
        <taxon>Pleosporomycetidae</taxon>
        <taxon>Pleosporales</taxon>
        <taxon>Pleosporineae</taxon>
        <taxon>Cucurbitariaceae</taxon>
        <taxon>Neocucurbitaria</taxon>
    </lineage>
</organism>
<sequence length="252" mass="29584">MGTLAEYEEKMRAIEAERQKQRKIARRKEAIIDRIKAQHLSSAYEASRQQCLAFCADLHAALPRELRDMIYDQLIPPGLRHHVFEALDEHTGQPRTSSNPLVHVSFFDPRSRMPAQVSVRRNVWRYREYVGEVVAKEIAERWYHTGLFILDAEDLMVGKFLGTDVWERDVEPAGAVRHVRIQINGYRFDDGWDGRKMVEGMLKSFEELSRITNKKTEIVFFLSRSEALWHTRRILELLAPSVYRLRWEGFRG</sequence>
<evidence type="ECO:0000313" key="1">
    <source>
        <dbReference type="EMBL" id="KAJ4366947.1"/>
    </source>
</evidence>
<accession>A0A9W8Y4R8</accession>
<comment type="caution">
    <text evidence="1">The sequence shown here is derived from an EMBL/GenBank/DDBJ whole genome shotgun (WGS) entry which is preliminary data.</text>
</comment>
<dbReference type="EMBL" id="JAPEUY010000013">
    <property type="protein sequence ID" value="KAJ4366947.1"/>
    <property type="molecule type" value="Genomic_DNA"/>
</dbReference>
<dbReference type="AlphaFoldDB" id="A0A9W8Y4R8"/>
<keyword evidence="2" id="KW-1185">Reference proteome</keyword>
<evidence type="ECO:0000313" key="2">
    <source>
        <dbReference type="Proteomes" id="UP001140560"/>
    </source>
</evidence>